<feature type="non-terminal residue" evidence="2">
    <location>
        <position position="1"/>
    </location>
</feature>
<dbReference type="PANTHER" id="PTHR24104">
    <property type="entry name" value="E3 UBIQUITIN-PROTEIN LIGASE NHLRC1-RELATED"/>
    <property type="match status" value="1"/>
</dbReference>
<protein>
    <recommendedName>
        <fullName evidence="3">SMP-30/Gluconolactonase/LRE-like region domain-containing protein</fullName>
    </recommendedName>
</protein>
<dbReference type="Gene3D" id="2.120.10.30">
    <property type="entry name" value="TolB, C-terminal domain"/>
    <property type="match status" value="2"/>
</dbReference>
<evidence type="ECO:0000256" key="1">
    <source>
        <dbReference type="ARBA" id="ARBA00022737"/>
    </source>
</evidence>
<gene>
    <name evidence="2" type="ORF">METZ01_LOCUS46970</name>
</gene>
<name>A0A381RQC9_9ZZZZ</name>
<dbReference type="Pfam" id="PF01436">
    <property type="entry name" value="NHL"/>
    <property type="match status" value="1"/>
</dbReference>
<dbReference type="InterPro" id="IPR011042">
    <property type="entry name" value="6-blade_b-propeller_TolB-like"/>
</dbReference>
<evidence type="ECO:0000313" key="2">
    <source>
        <dbReference type="EMBL" id="SUZ94116.1"/>
    </source>
</evidence>
<proteinExistence type="predicted"/>
<organism evidence="2">
    <name type="scientific">marine metagenome</name>
    <dbReference type="NCBI Taxonomy" id="408172"/>
    <lineage>
        <taxon>unclassified sequences</taxon>
        <taxon>metagenomes</taxon>
        <taxon>ecological metagenomes</taxon>
    </lineage>
</organism>
<sequence>VAAPLLVGLSAACGPGDNVPTFEVDAFWPMPLEYPNILGPVSGVTVADDGNILIVTRQDGFSNANEVNVVTETGDCCRPTAAVVEYAPDGSHVREWGGPDMGYPWPNRPHAIAVDGDGNVWIGGGVAAAGRGGGRGRFGGRGGAAAGPPPPPNVDSHILKFSRTGDHLMTIGETGQAQNSMSSNSFGGPAGFSFDEGANEVFVADGFVNRRVAVLDMTSGELVRSWGAYGNDPDDSDLGPYNPSADPSQQFRSVTCAELSNDGLVYVCDRGNNRIQVFDTDGTYVDEVIIAGATLGSGAVWDVAFSPDRGQQFLYVADGMNERVYILDRESLETRTSFGVGGRYPGHFRELGSVAVDEAGNVYTAEDGQGRRLQKFTNLGYGPVTSEHQGALYPAASQ</sequence>
<dbReference type="PROSITE" id="PS51125">
    <property type="entry name" value="NHL"/>
    <property type="match status" value="1"/>
</dbReference>
<dbReference type="GO" id="GO:0008270">
    <property type="term" value="F:zinc ion binding"/>
    <property type="evidence" value="ECO:0007669"/>
    <property type="project" value="UniProtKB-KW"/>
</dbReference>
<dbReference type="EMBL" id="UINC01002205">
    <property type="protein sequence ID" value="SUZ94116.1"/>
    <property type="molecule type" value="Genomic_DNA"/>
</dbReference>
<evidence type="ECO:0008006" key="3">
    <source>
        <dbReference type="Google" id="ProtNLM"/>
    </source>
</evidence>
<dbReference type="AlphaFoldDB" id="A0A381RQC9"/>
<dbReference type="InterPro" id="IPR001258">
    <property type="entry name" value="NHL_repeat"/>
</dbReference>
<keyword evidence="1" id="KW-0677">Repeat</keyword>
<accession>A0A381RQC9</accession>
<reference evidence="2" key="1">
    <citation type="submission" date="2018-05" db="EMBL/GenBank/DDBJ databases">
        <authorList>
            <person name="Lanie J.A."/>
            <person name="Ng W.-L."/>
            <person name="Kazmierczak K.M."/>
            <person name="Andrzejewski T.M."/>
            <person name="Davidsen T.M."/>
            <person name="Wayne K.J."/>
            <person name="Tettelin H."/>
            <person name="Glass J.I."/>
            <person name="Rusch D."/>
            <person name="Podicherti R."/>
            <person name="Tsui H.-C.T."/>
            <person name="Winkler M.E."/>
        </authorList>
    </citation>
    <scope>NUCLEOTIDE SEQUENCE</scope>
</reference>
<dbReference type="InterPro" id="IPR050952">
    <property type="entry name" value="TRIM-NHL_E3_ligases"/>
</dbReference>
<dbReference type="PANTHER" id="PTHR24104:SF25">
    <property type="entry name" value="PROTEIN LIN-41"/>
    <property type="match status" value="1"/>
</dbReference>
<dbReference type="SUPFAM" id="SSF63829">
    <property type="entry name" value="Calcium-dependent phosphotriesterase"/>
    <property type="match status" value="1"/>
</dbReference>